<keyword evidence="3" id="KW-1185">Reference proteome</keyword>
<protein>
    <recommendedName>
        <fullName evidence="4">MADF domain-containing protein</fullName>
    </recommendedName>
</protein>
<sequence>MKPQVTIGEMKTKFLSLKTTSLVEYRKQQRSHCSGAGEDGYTPSLWYYDKIKFVLEHQTPRQSYDSYSPDDVSSESQASIIDDDAQDTIAEEIDQTQDKDNTFRETYEIDEDETLNLLTRTPKRPAPTV</sequence>
<dbReference type="Proteomes" id="UP000327044">
    <property type="component" value="Unassembled WGS sequence"/>
</dbReference>
<dbReference type="EMBL" id="VVIM01000001">
    <property type="protein sequence ID" value="KAB0803052.1"/>
    <property type="molecule type" value="Genomic_DNA"/>
</dbReference>
<comment type="caution">
    <text evidence="2">The sequence shown here is derived from an EMBL/GenBank/DDBJ whole genome shotgun (WGS) entry which is preliminary data.</text>
</comment>
<feature type="compositionally biased region" description="Low complexity" evidence="1">
    <location>
        <begin position="63"/>
        <end position="76"/>
    </location>
</feature>
<proteinExistence type="predicted"/>
<organism evidence="2 3">
    <name type="scientific">Photinus pyralis</name>
    <name type="common">Common eastern firefly</name>
    <name type="synonym">Lampyris pyralis</name>
    <dbReference type="NCBI Taxonomy" id="7054"/>
    <lineage>
        <taxon>Eukaryota</taxon>
        <taxon>Metazoa</taxon>
        <taxon>Ecdysozoa</taxon>
        <taxon>Arthropoda</taxon>
        <taxon>Hexapoda</taxon>
        <taxon>Insecta</taxon>
        <taxon>Pterygota</taxon>
        <taxon>Neoptera</taxon>
        <taxon>Endopterygota</taxon>
        <taxon>Coleoptera</taxon>
        <taxon>Polyphaga</taxon>
        <taxon>Elateriformia</taxon>
        <taxon>Elateroidea</taxon>
        <taxon>Lampyridae</taxon>
        <taxon>Lampyrinae</taxon>
        <taxon>Photinus</taxon>
    </lineage>
</organism>
<gene>
    <name evidence="2" type="ORF">PPYR_00022</name>
</gene>
<name>A0A5N4B0D2_PHOPY</name>
<accession>A0A5N4B0D2</accession>
<evidence type="ECO:0000313" key="2">
    <source>
        <dbReference type="EMBL" id="KAB0803052.1"/>
    </source>
</evidence>
<dbReference type="AlphaFoldDB" id="A0A5N4B0D2"/>
<evidence type="ECO:0000256" key="1">
    <source>
        <dbReference type="SAM" id="MobiDB-lite"/>
    </source>
</evidence>
<reference evidence="2 3" key="1">
    <citation type="journal article" date="2018" name="Elife">
        <title>Firefly genomes illuminate parallel origins of bioluminescence in beetles.</title>
        <authorList>
            <person name="Fallon T.R."/>
            <person name="Lower S.E."/>
            <person name="Chang C.H."/>
            <person name="Bessho-Uehara M."/>
            <person name="Martin G.J."/>
            <person name="Bewick A.J."/>
            <person name="Behringer M."/>
            <person name="Debat H.J."/>
            <person name="Wong I."/>
            <person name="Day J.C."/>
            <person name="Suvorov A."/>
            <person name="Silva C.J."/>
            <person name="Stanger-Hall K.F."/>
            <person name="Hall D.W."/>
            <person name="Schmitz R.J."/>
            <person name="Nelson D.R."/>
            <person name="Lewis S.M."/>
            <person name="Shigenobu S."/>
            <person name="Bybee S.M."/>
            <person name="Larracuente A.M."/>
            <person name="Oba Y."/>
            <person name="Weng J.K."/>
        </authorList>
    </citation>
    <scope>NUCLEOTIDE SEQUENCE [LARGE SCALE GENOMIC DNA]</scope>
    <source>
        <strain evidence="2">1611_PpyrPB1</strain>
        <tissue evidence="2">Whole body</tissue>
    </source>
</reference>
<evidence type="ECO:0008006" key="4">
    <source>
        <dbReference type="Google" id="ProtNLM"/>
    </source>
</evidence>
<evidence type="ECO:0000313" key="3">
    <source>
        <dbReference type="Proteomes" id="UP000327044"/>
    </source>
</evidence>
<feature type="region of interest" description="Disordered" evidence="1">
    <location>
        <begin position="60"/>
        <end position="83"/>
    </location>
</feature>
<dbReference type="InParanoid" id="A0A5N4B0D2"/>
<dbReference type="OrthoDB" id="9909584at2759"/>